<comment type="caution">
    <text evidence="3">The sequence shown here is derived from an EMBL/GenBank/DDBJ whole genome shotgun (WGS) entry which is preliminary data.</text>
</comment>
<organism evidence="3 4">
    <name type="scientific">Nocardioides flavescens</name>
    <dbReference type="NCBI Taxonomy" id="2691959"/>
    <lineage>
        <taxon>Bacteria</taxon>
        <taxon>Bacillati</taxon>
        <taxon>Actinomycetota</taxon>
        <taxon>Actinomycetes</taxon>
        <taxon>Propionibacteriales</taxon>
        <taxon>Nocardioidaceae</taxon>
        <taxon>Nocardioides</taxon>
    </lineage>
</organism>
<dbReference type="SUPFAM" id="SSF52980">
    <property type="entry name" value="Restriction endonuclease-like"/>
    <property type="match status" value="1"/>
</dbReference>
<evidence type="ECO:0000259" key="2">
    <source>
        <dbReference type="SMART" id="SM00891"/>
    </source>
</evidence>
<name>A0A6L7F3U5_9ACTN</name>
<feature type="domain" description="ERCC4" evidence="2">
    <location>
        <begin position="128"/>
        <end position="208"/>
    </location>
</feature>
<dbReference type="GO" id="GO:0004518">
    <property type="term" value="F:nuclease activity"/>
    <property type="evidence" value="ECO:0007669"/>
    <property type="project" value="InterPro"/>
</dbReference>
<dbReference type="InterPro" id="IPR011335">
    <property type="entry name" value="Restrct_endonuc-II-like"/>
</dbReference>
<evidence type="ECO:0000256" key="1">
    <source>
        <dbReference type="ARBA" id="ARBA00023125"/>
    </source>
</evidence>
<dbReference type="Gene3D" id="3.40.50.10130">
    <property type="match status" value="1"/>
</dbReference>
<keyword evidence="4" id="KW-1185">Reference proteome</keyword>
<evidence type="ECO:0000313" key="3">
    <source>
        <dbReference type="EMBL" id="MXG91929.1"/>
    </source>
</evidence>
<dbReference type="GO" id="GO:0016746">
    <property type="term" value="F:acyltransferase activity"/>
    <property type="evidence" value="ECO:0007669"/>
    <property type="project" value="InterPro"/>
</dbReference>
<accession>A0A6L7F3U5</accession>
<dbReference type="Pfam" id="PF02732">
    <property type="entry name" value="ERCC4"/>
    <property type="match status" value="1"/>
</dbReference>
<dbReference type="GO" id="GO:0006259">
    <property type="term" value="P:DNA metabolic process"/>
    <property type="evidence" value="ECO:0007669"/>
    <property type="project" value="UniProtKB-ARBA"/>
</dbReference>
<dbReference type="InterPro" id="IPR036625">
    <property type="entry name" value="E3-bd_dom_sf"/>
</dbReference>
<proteinExistence type="predicted"/>
<dbReference type="SMART" id="SM00891">
    <property type="entry name" value="ERCC4"/>
    <property type="match status" value="1"/>
</dbReference>
<dbReference type="InterPro" id="IPR055370">
    <property type="entry name" value="Lsr2_DNA-bd"/>
</dbReference>
<sequence length="331" mass="36045">MPDDFVIARNPDPDSTLPYLLRIPLASGAVVLKARDTWPRTSKVYCHRAEEWPADAEVVERVGVRSCTRRGASIDLVLDRGRENRSQLVFAQAKGRPVIFWQSARTTRQARPAVAVPTARPSGIVDLEVTVDTHERYPWTFSDRQATVRRGALACGDYGVVRDDRLLAVVERKSLADLASSLSSGKLRYQLGELASVPRAAVVVEERYAEVFRHEHVRASVFADGLAECQVRWPSVPIVFCETRKLAQEWAFRFLGAALRAHLDDEGGAARVEELVAAGPLAPVSPATGPSAAELRVWAAAHGFEVSAKGRVPAAVRAAYDAALASATEGS</sequence>
<dbReference type="Pfam" id="PF23359">
    <property type="entry name" value="Lsr2_DNA-bd"/>
    <property type="match status" value="1"/>
</dbReference>
<dbReference type="InterPro" id="IPR006166">
    <property type="entry name" value="ERCC4_domain"/>
</dbReference>
<evidence type="ECO:0000313" key="4">
    <source>
        <dbReference type="Proteomes" id="UP000473325"/>
    </source>
</evidence>
<protein>
    <recommendedName>
        <fullName evidence="2">ERCC4 domain-containing protein</fullName>
    </recommendedName>
</protein>
<dbReference type="Gene3D" id="4.10.320.10">
    <property type="entry name" value="E3-binding domain"/>
    <property type="match status" value="1"/>
</dbReference>
<keyword evidence="1" id="KW-0238">DNA-binding</keyword>
<dbReference type="Proteomes" id="UP000473325">
    <property type="component" value="Unassembled WGS sequence"/>
</dbReference>
<dbReference type="RefSeq" id="WP_160879864.1">
    <property type="nucleotide sequence ID" value="NZ_WUEK01000016.1"/>
</dbReference>
<dbReference type="GO" id="GO:0003677">
    <property type="term" value="F:DNA binding"/>
    <property type="evidence" value="ECO:0007669"/>
    <property type="project" value="UniProtKB-KW"/>
</dbReference>
<dbReference type="EMBL" id="WUEK01000016">
    <property type="protein sequence ID" value="MXG91929.1"/>
    <property type="molecule type" value="Genomic_DNA"/>
</dbReference>
<dbReference type="AlphaFoldDB" id="A0A6L7F3U5"/>
<reference evidence="3 4" key="1">
    <citation type="submission" date="2019-12" db="EMBL/GenBank/DDBJ databases">
        <authorList>
            <person name="Kun Z."/>
        </authorList>
    </citation>
    <scope>NUCLEOTIDE SEQUENCE [LARGE SCALE GENOMIC DNA]</scope>
    <source>
        <strain evidence="3 4">YIM 123512</strain>
    </source>
</reference>
<gene>
    <name evidence="3" type="ORF">GRQ65_20505</name>
</gene>